<reference evidence="1 2" key="1">
    <citation type="submission" date="2019-03" db="EMBL/GenBank/DDBJ databases">
        <title>Genomic Encyclopedia of Archaeal and Bacterial Type Strains, Phase II (KMG-II): from individual species to whole genera.</title>
        <authorList>
            <person name="Goeker M."/>
        </authorList>
    </citation>
    <scope>NUCLEOTIDE SEQUENCE [LARGE SCALE GENOMIC DNA]</scope>
    <source>
        <strain evidence="1 2">DSM 45499</strain>
    </source>
</reference>
<dbReference type="EMBL" id="SOCP01000015">
    <property type="protein sequence ID" value="TDV43722.1"/>
    <property type="molecule type" value="Genomic_DNA"/>
</dbReference>
<dbReference type="AlphaFoldDB" id="A0A4R7V4V4"/>
<evidence type="ECO:0000313" key="2">
    <source>
        <dbReference type="Proteomes" id="UP000294927"/>
    </source>
</evidence>
<evidence type="ECO:0000313" key="1">
    <source>
        <dbReference type="EMBL" id="TDV43722.1"/>
    </source>
</evidence>
<organism evidence="1 2">
    <name type="scientific">Actinophytocola oryzae</name>
    <dbReference type="NCBI Taxonomy" id="502181"/>
    <lineage>
        <taxon>Bacteria</taxon>
        <taxon>Bacillati</taxon>
        <taxon>Actinomycetota</taxon>
        <taxon>Actinomycetes</taxon>
        <taxon>Pseudonocardiales</taxon>
        <taxon>Pseudonocardiaceae</taxon>
    </lineage>
</organism>
<keyword evidence="2" id="KW-1185">Reference proteome</keyword>
<dbReference type="Proteomes" id="UP000294927">
    <property type="component" value="Unassembled WGS sequence"/>
</dbReference>
<accession>A0A4R7V4V4</accession>
<sequence>MVWQPGPEDTETMARRLSLGGSVRPVPGTMATSDRIGRALADIRPISKHGVVRTESHPGDQPLREACANPAAVHARIAAAATELGTTEHRVAASSVQYELAERLWTVAIALWSQHELVLDVTRLHVGTDAAVWRLAAPRPQAWHTDDQPDRVAASLAEPVLDLLAVLHRAIRVTTPIADGLLWGNAATAATLALGRVSGTTAHARADAVVATLLALAPLRNRLDTVNGTVVRRSCCLYYRSRAARICGDCSLSEQAAAKAIVKLRRPQ</sequence>
<evidence type="ECO:0008006" key="3">
    <source>
        <dbReference type="Google" id="ProtNLM"/>
    </source>
</evidence>
<name>A0A4R7V4V4_9PSEU</name>
<comment type="caution">
    <text evidence="1">The sequence shown here is derived from an EMBL/GenBank/DDBJ whole genome shotgun (WGS) entry which is preliminary data.</text>
</comment>
<protein>
    <recommendedName>
        <fullName evidence="3">FhuF-like iron-sulfur protein</fullName>
    </recommendedName>
</protein>
<proteinExistence type="predicted"/>
<gene>
    <name evidence="1" type="ORF">CLV71_115185</name>
</gene>